<comment type="caution">
    <text evidence="1">The sequence shown here is derived from an EMBL/GenBank/DDBJ whole genome shotgun (WGS) entry which is preliminary data.</text>
</comment>
<dbReference type="RefSeq" id="WP_185629507.1">
    <property type="nucleotide sequence ID" value="NZ_JAARZT010000020.1"/>
</dbReference>
<dbReference type="AlphaFoldDB" id="A0A842GBS6"/>
<organism evidence="1 2">
    <name type="scientific">Listeria booriae</name>
    <dbReference type="NCBI Taxonomy" id="1552123"/>
    <lineage>
        <taxon>Bacteria</taxon>
        <taxon>Bacillati</taxon>
        <taxon>Bacillota</taxon>
        <taxon>Bacilli</taxon>
        <taxon>Bacillales</taxon>
        <taxon>Listeriaceae</taxon>
        <taxon>Listeria</taxon>
    </lineage>
</organism>
<proteinExistence type="predicted"/>
<accession>A0A842GBS6</accession>
<dbReference type="Proteomes" id="UP000543005">
    <property type="component" value="Unassembled WGS sequence"/>
</dbReference>
<protein>
    <submittedName>
        <fullName evidence="1">Uncharacterized protein</fullName>
    </submittedName>
</protein>
<reference evidence="1 2" key="1">
    <citation type="submission" date="2020-03" db="EMBL/GenBank/DDBJ databases">
        <title>Soil Listeria distribution.</title>
        <authorList>
            <person name="Liao J."/>
            <person name="Wiedmann M."/>
        </authorList>
    </citation>
    <scope>NUCLEOTIDE SEQUENCE [LARGE SCALE GENOMIC DNA]</scope>
    <source>
        <strain evidence="1 2">FSL L7-0051</strain>
    </source>
</reference>
<gene>
    <name evidence="1" type="ORF">HCC36_10905</name>
</gene>
<sequence>MDRKQFDTENKTVTLEMDMTMEDATVFEAGIQYKVDEDSFIQNGDGSDIHIADIFVPFRVDVSLVKEEAE</sequence>
<dbReference type="EMBL" id="JAARZT010000020">
    <property type="protein sequence ID" value="MBC2293737.1"/>
    <property type="molecule type" value="Genomic_DNA"/>
</dbReference>
<name>A0A842GBS6_9LIST</name>
<evidence type="ECO:0000313" key="2">
    <source>
        <dbReference type="Proteomes" id="UP000543005"/>
    </source>
</evidence>
<evidence type="ECO:0000313" key="1">
    <source>
        <dbReference type="EMBL" id="MBC2293737.1"/>
    </source>
</evidence>